<feature type="chain" id="PRO_5047365009" description="Secreted protein" evidence="1">
    <location>
        <begin position="20"/>
        <end position="148"/>
    </location>
</feature>
<accession>A0ABR1M7C1</accession>
<reference evidence="2 3" key="1">
    <citation type="submission" date="2024-04" db="EMBL/GenBank/DDBJ databases">
        <title>Phyllosticta paracitricarpa is synonymous to the EU quarantine fungus P. citricarpa based on phylogenomic analyses.</title>
        <authorList>
            <consortium name="Lawrence Berkeley National Laboratory"/>
            <person name="Van ingen-buijs V.A."/>
            <person name="Van westerhoven A.C."/>
            <person name="Haridas S."/>
            <person name="Skiadas P."/>
            <person name="Martin F."/>
            <person name="Groenewald J.Z."/>
            <person name="Crous P.W."/>
            <person name="Seidl M.F."/>
        </authorList>
    </citation>
    <scope>NUCLEOTIDE SEQUENCE [LARGE SCALE GENOMIC DNA]</scope>
    <source>
        <strain evidence="2 3">CPC 17464</strain>
    </source>
</reference>
<protein>
    <recommendedName>
        <fullName evidence="4">Secreted protein</fullName>
    </recommendedName>
</protein>
<evidence type="ECO:0008006" key="4">
    <source>
        <dbReference type="Google" id="ProtNLM"/>
    </source>
</evidence>
<name>A0ABR1M7C1_9PEZI</name>
<evidence type="ECO:0000256" key="1">
    <source>
        <dbReference type="SAM" id="SignalP"/>
    </source>
</evidence>
<dbReference type="EMBL" id="JBBPEH010000002">
    <property type="protein sequence ID" value="KAK7542837.1"/>
    <property type="molecule type" value="Genomic_DNA"/>
</dbReference>
<dbReference type="Proteomes" id="UP001360953">
    <property type="component" value="Unassembled WGS sequence"/>
</dbReference>
<proteinExistence type="predicted"/>
<feature type="signal peptide" evidence="1">
    <location>
        <begin position="1"/>
        <end position="19"/>
    </location>
</feature>
<keyword evidence="1" id="KW-0732">Signal</keyword>
<organism evidence="2 3">
    <name type="scientific">Phyllosticta citribraziliensis</name>
    <dbReference type="NCBI Taxonomy" id="989973"/>
    <lineage>
        <taxon>Eukaryota</taxon>
        <taxon>Fungi</taxon>
        <taxon>Dikarya</taxon>
        <taxon>Ascomycota</taxon>
        <taxon>Pezizomycotina</taxon>
        <taxon>Dothideomycetes</taxon>
        <taxon>Dothideomycetes incertae sedis</taxon>
        <taxon>Botryosphaeriales</taxon>
        <taxon>Phyllostictaceae</taxon>
        <taxon>Phyllosticta</taxon>
    </lineage>
</organism>
<keyword evidence="3" id="KW-1185">Reference proteome</keyword>
<dbReference type="RefSeq" id="XP_066659130.1">
    <property type="nucleotide sequence ID" value="XM_066794677.1"/>
</dbReference>
<evidence type="ECO:0000313" key="2">
    <source>
        <dbReference type="EMBL" id="KAK7542837.1"/>
    </source>
</evidence>
<sequence length="148" mass="16492">MVSFTLFLFLAGNWPGIFLQHDTFWRTGMVRSAGNATAGQLDGMNGRSSRGCRKSKAIFFLLSLHSLCLSGRFCRARRSVLSHACRAMEMKRRDWIGCVGGEGVEGNERLLVGVLKFFIGLTTDTALPDQRSMQIQIQTQIVDWCLTG</sequence>
<dbReference type="GeneID" id="92027583"/>
<evidence type="ECO:0000313" key="3">
    <source>
        <dbReference type="Proteomes" id="UP001360953"/>
    </source>
</evidence>
<comment type="caution">
    <text evidence="2">The sequence shown here is derived from an EMBL/GenBank/DDBJ whole genome shotgun (WGS) entry which is preliminary data.</text>
</comment>
<gene>
    <name evidence="2" type="ORF">J3D65DRAFT_230934</name>
</gene>